<sequence length="30" mass="3430">MCAYLHYPVQDLKFMIHVVDLTTCGTFLAV</sequence>
<evidence type="ECO:0000313" key="1">
    <source>
        <dbReference type="EMBL" id="AGK61185.1"/>
    </source>
</evidence>
<accession>N0BLS0</accession>
<dbReference type="HOGENOM" id="CLU_3401496_0_0_2"/>
<proteinExistence type="predicted"/>
<reference evidence="1 2" key="1">
    <citation type="journal article" date="2013" name="Genome Announc.">
        <title>Complete Genome Sequence of the Thermophilic and Facultatively Chemolithoautotrophic Sulfate Reducer Archaeoglobus sulfaticallidus Strain PM70-1T.</title>
        <authorList>
            <person name="Stokke R."/>
            <person name="Hocking W.P."/>
            <person name="Steinsbu B.O."/>
            <person name="Steen I.H."/>
        </authorList>
    </citation>
    <scope>NUCLEOTIDE SEQUENCE [LARGE SCALE GENOMIC DNA]</scope>
    <source>
        <strain evidence="1">PM70-1</strain>
    </source>
</reference>
<dbReference type="EMBL" id="CP005290">
    <property type="protein sequence ID" value="AGK61185.1"/>
    <property type="molecule type" value="Genomic_DNA"/>
</dbReference>
<name>N0BLS0_9EURY</name>
<dbReference type="Proteomes" id="UP000013307">
    <property type="component" value="Chromosome"/>
</dbReference>
<dbReference type="AlphaFoldDB" id="N0BLS0"/>
<organism evidence="1 2">
    <name type="scientific">Archaeoglobus sulfaticallidus PM70-1</name>
    <dbReference type="NCBI Taxonomy" id="387631"/>
    <lineage>
        <taxon>Archaea</taxon>
        <taxon>Methanobacteriati</taxon>
        <taxon>Methanobacteriota</taxon>
        <taxon>Archaeoglobi</taxon>
        <taxon>Archaeoglobales</taxon>
        <taxon>Archaeoglobaceae</taxon>
        <taxon>Archaeoglobus</taxon>
    </lineage>
</organism>
<dbReference type="KEGG" id="ast:Asulf_01186"/>
<gene>
    <name evidence="1" type="ORF">Asulf_01186</name>
</gene>
<protein>
    <submittedName>
        <fullName evidence="1">Uncharacterized protein</fullName>
    </submittedName>
</protein>
<keyword evidence="2" id="KW-1185">Reference proteome</keyword>
<evidence type="ECO:0000313" key="2">
    <source>
        <dbReference type="Proteomes" id="UP000013307"/>
    </source>
</evidence>